<keyword evidence="4" id="KW-0808">Transferase</keyword>
<dbReference type="InterPro" id="IPR029016">
    <property type="entry name" value="GAF-like_dom_sf"/>
</dbReference>
<dbReference type="InterPro" id="IPR052162">
    <property type="entry name" value="Sensor_kinase/Photoreceptor"/>
</dbReference>
<organism evidence="10 11">
    <name type="scientific">Halovenus salina</name>
    <dbReference type="NCBI Taxonomy" id="1510225"/>
    <lineage>
        <taxon>Archaea</taxon>
        <taxon>Methanobacteriati</taxon>
        <taxon>Methanobacteriota</taxon>
        <taxon>Stenosarchaea group</taxon>
        <taxon>Halobacteria</taxon>
        <taxon>Halobacteriales</taxon>
        <taxon>Haloarculaceae</taxon>
        <taxon>Halovenus</taxon>
    </lineage>
</organism>
<dbReference type="InterPro" id="IPR000014">
    <property type="entry name" value="PAS"/>
</dbReference>
<dbReference type="InterPro" id="IPR003018">
    <property type="entry name" value="GAF"/>
</dbReference>
<evidence type="ECO:0000259" key="9">
    <source>
        <dbReference type="PROSITE" id="PS50113"/>
    </source>
</evidence>
<dbReference type="SUPFAM" id="SSF55874">
    <property type="entry name" value="ATPase domain of HSP90 chaperone/DNA topoisomerase II/histidine kinase"/>
    <property type="match status" value="1"/>
</dbReference>
<feature type="coiled-coil region" evidence="6">
    <location>
        <begin position="544"/>
        <end position="571"/>
    </location>
</feature>
<dbReference type="EC" id="2.7.13.3" evidence="2"/>
<keyword evidence="3" id="KW-0597">Phosphoprotein</keyword>
<keyword evidence="11" id="KW-1185">Reference proteome</keyword>
<dbReference type="SUPFAM" id="SSF55785">
    <property type="entry name" value="PYP-like sensor domain (PAS domain)"/>
    <property type="match status" value="3"/>
</dbReference>
<feature type="domain" description="PAS" evidence="8">
    <location>
        <begin position="259"/>
        <end position="329"/>
    </location>
</feature>
<dbReference type="Pfam" id="PF01590">
    <property type="entry name" value="GAF"/>
    <property type="match status" value="1"/>
</dbReference>
<evidence type="ECO:0000259" key="8">
    <source>
        <dbReference type="PROSITE" id="PS50112"/>
    </source>
</evidence>
<dbReference type="PROSITE" id="PS50112">
    <property type="entry name" value="PAS"/>
    <property type="match status" value="3"/>
</dbReference>
<keyword evidence="6" id="KW-0175">Coiled coil</keyword>
<dbReference type="InterPro" id="IPR000700">
    <property type="entry name" value="PAS-assoc_C"/>
</dbReference>
<dbReference type="NCBIfam" id="TIGR00229">
    <property type="entry name" value="sensory_box"/>
    <property type="match status" value="3"/>
</dbReference>
<dbReference type="Pfam" id="PF08447">
    <property type="entry name" value="PAS_3"/>
    <property type="match status" value="1"/>
</dbReference>
<dbReference type="SUPFAM" id="SSF55781">
    <property type="entry name" value="GAF domain-like"/>
    <property type="match status" value="1"/>
</dbReference>
<dbReference type="Gene3D" id="3.30.450.40">
    <property type="match status" value="1"/>
</dbReference>
<dbReference type="AlphaFoldDB" id="A0ABD5W7N9"/>
<comment type="caution">
    <text evidence="10">The sequence shown here is derived from an EMBL/GenBank/DDBJ whole genome shotgun (WGS) entry which is preliminary data.</text>
</comment>
<dbReference type="SMART" id="SM00086">
    <property type="entry name" value="PAC"/>
    <property type="match status" value="2"/>
</dbReference>
<dbReference type="EMBL" id="JBHSZI010000001">
    <property type="protein sequence ID" value="MFC7059580.1"/>
    <property type="molecule type" value="Genomic_DNA"/>
</dbReference>
<dbReference type="InterPro" id="IPR003661">
    <property type="entry name" value="HisK_dim/P_dom"/>
</dbReference>
<dbReference type="Gene3D" id="3.30.565.10">
    <property type="entry name" value="Histidine kinase-like ATPase, C-terminal domain"/>
    <property type="match status" value="1"/>
</dbReference>
<dbReference type="Pfam" id="PF08448">
    <property type="entry name" value="PAS_4"/>
    <property type="match status" value="2"/>
</dbReference>
<dbReference type="PROSITE" id="PS50113">
    <property type="entry name" value="PAC"/>
    <property type="match status" value="2"/>
</dbReference>
<dbReference type="Proteomes" id="UP001596445">
    <property type="component" value="Unassembled WGS sequence"/>
</dbReference>
<dbReference type="InterPro" id="IPR005467">
    <property type="entry name" value="His_kinase_dom"/>
</dbReference>
<dbReference type="RefSeq" id="WP_382186993.1">
    <property type="nucleotide sequence ID" value="NZ_JBHSZI010000001.1"/>
</dbReference>
<dbReference type="CDD" id="cd00130">
    <property type="entry name" value="PAS"/>
    <property type="match status" value="3"/>
</dbReference>
<feature type="domain" description="PAC" evidence="9">
    <location>
        <begin position="332"/>
        <end position="384"/>
    </location>
</feature>
<dbReference type="InterPro" id="IPR013656">
    <property type="entry name" value="PAS_4"/>
</dbReference>
<dbReference type="SMART" id="SM00387">
    <property type="entry name" value="HATPase_c"/>
    <property type="match status" value="1"/>
</dbReference>
<feature type="domain" description="PAC" evidence="9">
    <location>
        <begin position="207"/>
        <end position="258"/>
    </location>
</feature>
<dbReference type="Gene3D" id="3.30.450.20">
    <property type="entry name" value="PAS domain"/>
    <property type="match status" value="3"/>
</dbReference>
<dbReference type="InterPro" id="IPR003594">
    <property type="entry name" value="HATPase_dom"/>
</dbReference>
<dbReference type="Pfam" id="PF02518">
    <property type="entry name" value="HATPase_c"/>
    <property type="match status" value="1"/>
</dbReference>
<dbReference type="GO" id="GO:0004673">
    <property type="term" value="F:protein histidine kinase activity"/>
    <property type="evidence" value="ECO:0007669"/>
    <property type="project" value="UniProtKB-EC"/>
</dbReference>
<dbReference type="InterPro" id="IPR004358">
    <property type="entry name" value="Sig_transdc_His_kin-like_C"/>
</dbReference>
<comment type="catalytic activity">
    <reaction evidence="1">
        <text>ATP + protein L-histidine = ADP + protein N-phospho-L-histidine.</text>
        <dbReference type="EC" id="2.7.13.3"/>
    </reaction>
</comment>
<accession>A0ABD5W7N9</accession>
<dbReference type="SMART" id="SM00091">
    <property type="entry name" value="PAS"/>
    <property type="match status" value="3"/>
</dbReference>
<dbReference type="PANTHER" id="PTHR43304">
    <property type="entry name" value="PHYTOCHROME-LIKE PROTEIN CPH1"/>
    <property type="match status" value="1"/>
</dbReference>
<dbReference type="InterPro" id="IPR001610">
    <property type="entry name" value="PAC"/>
</dbReference>
<dbReference type="CDD" id="cd00075">
    <property type="entry name" value="HATPase"/>
    <property type="match status" value="1"/>
</dbReference>
<feature type="domain" description="Histidine kinase" evidence="7">
    <location>
        <begin position="509"/>
        <end position="711"/>
    </location>
</feature>
<evidence type="ECO:0000259" key="7">
    <source>
        <dbReference type="PROSITE" id="PS50109"/>
    </source>
</evidence>
<evidence type="ECO:0000256" key="4">
    <source>
        <dbReference type="ARBA" id="ARBA00022679"/>
    </source>
</evidence>
<dbReference type="InterPro" id="IPR036890">
    <property type="entry name" value="HATPase_C_sf"/>
</dbReference>
<evidence type="ECO:0000256" key="3">
    <source>
        <dbReference type="ARBA" id="ARBA00022553"/>
    </source>
</evidence>
<feature type="domain" description="PAS" evidence="8">
    <location>
        <begin position="378"/>
        <end position="452"/>
    </location>
</feature>
<evidence type="ECO:0000256" key="2">
    <source>
        <dbReference type="ARBA" id="ARBA00012438"/>
    </source>
</evidence>
<evidence type="ECO:0000256" key="5">
    <source>
        <dbReference type="ARBA" id="ARBA00022777"/>
    </source>
</evidence>
<evidence type="ECO:0000313" key="10">
    <source>
        <dbReference type="EMBL" id="MFC7059580.1"/>
    </source>
</evidence>
<dbReference type="InterPro" id="IPR013655">
    <property type="entry name" value="PAS_fold_3"/>
</dbReference>
<dbReference type="PROSITE" id="PS50109">
    <property type="entry name" value="HIS_KIN"/>
    <property type="match status" value="1"/>
</dbReference>
<feature type="domain" description="PAS" evidence="8">
    <location>
        <begin position="133"/>
        <end position="203"/>
    </location>
</feature>
<sequence length="713" mass="79448">MEDGEYHIEGLVGPDGVSAVELPNGETVTEGDTLPVETTNCERVVATEQTLSFGNVERDAPELAERSVNADIGITAYVGAPVTVGEEPYGTFCFYDRDSRNEGFSEWEVTFVELLSNWVSNQLEREELMERRRDRQLQSLLEQSSDRLSVLDDEWNYTFVSSAATEMTGHDTDDLLGTSELDYVHPDDRDTVEATLEDILDNPGETYTFEYRIETAEDDLRWVEARATNKLEDPTIEGIVINARDITDRKRREQQLQEEQAFTESIFEALPDVLYAFDEHGTFLRWNDRFSTVTGYDDEEIASMQPVEFIAAQDKADVAEAISTVFVNDEPVTVEADFVTKDGERIPYEFTGARMSDESGKTLGLVGIGRDISERKEQQRRFEAVFNNTYQFTGLMDPDGTLLEANKAAVEFGGLTRSDVIGTKLWNVYWFQVSDEAREVAREAVETAQSGDFYRKQVTVQGETGTEIIDFSVRPVVSEDGEVSLLIPEGRQITALKRRERHLGVLHRFLRHNLRNKMTVINGTASLLADELADSDLSKHVTQIEGAASELLELSETANELSRTVIEAETDLGPVDLSGSLDRVVSEYPEATIEVPDTDQMVVADWRLDNVFEQLIENALEHTEATAPTVEITVDATAEQVAVNVIDDGPGIPETELTGIVNNDQQTQLTHGSGFGLWLVRSVLDEYGGTLTYEQAPSGGSIFTVELPAVSDQ</sequence>
<dbReference type="InterPro" id="IPR035965">
    <property type="entry name" value="PAS-like_dom_sf"/>
</dbReference>
<keyword evidence="5" id="KW-0418">Kinase</keyword>
<proteinExistence type="predicted"/>
<evidence type="ECO:0000313" key="11">
    <source>
        <dbReference type="Proteomes" id="UP001596445"/>
    </source>
</evidence>
<evidence type="ECO:0000256" key="6">
    <source>
        <dbReference type="SAM" id="Coils"/>
    </source>
</evidence>
<reference evidence="10 11" key="1">
    <citation type="journal article" date="2019" name="Int. J. Syst. Evol. Microbiol.">
        <title>The Global Catalogue of Microorganisms (GCM) 10K type strain sequencing project: providing services to taxonomists for standard genome sequencing and annotation.</title>
        <authorList>
            <consortium name="The Broad Institute Genomics Platform"/>
            <consortium name="The Broad Institute Genome Sequencing Center for Infectious Disease"/>
            <person name="Wu L."/>
            <person name="Ma J."/>
        </authorList>
    </citation>
    <scope>NUCLEOTIDE SEQUENCE [LARGE SCALE GENOMIC DNA]</scope>
    <source>
        <strain evidence="10 11">JCM 30072</strain>
    </source>
</reference>
<gene>
    <name evidence="10" type="ORF">ACFQQG_17075</name>
</gene>
<dbReference type="CDD" id="cd00082">
    <property type="entry name" value="HisKA"/>
    <property type="match status" value="1"/>
</dbReference>
<protein>
    <recommendedName>
        <fullName evidence="2">histidine kinase</fullName>
        <ecNumber evidence="2">2.7.13.3</ecNumber>
    </recommendedName>
</protein>
<dbReference type="PANTHER" id="PTHR43304:SF1">
    <property type="entry name" value="PAC DOMAIN-CONTAINING PROTEIN"/>
    <property type="match status" value="1"/>
</dbReference>
<name>A0ABD5W7N9_9EURY</name>
<evidence type="ECO:0000256" key="1">
    <source>
        <dbReference type="ARBA" id="ARBA00000085"/>
    </source>
</evidence>
<dbReference type="PRINTS" id="PR00344">
    <property type="entry name" value="BCTRLSENSOR"/>
</dbReference>